<protein>
    <submittedName>
        <fullName evidence="1">Lipoprotein, putative</fullName>
    </submittedName>
</protein>
<gene>
    <name evidence="1" type="ORF">M23134_00987</name>
</gene>
<keyword evidence="2" id="KW-1185">Reference proteome</keyword>
<name>A1ZZG7_MICM2</name>
<dbReference type="Proteomes" id="UP000004095">
    <property type="component" value="Unassembled WGS sequence"/>
</dbReference>
<keyword evidence="1" id="KW-0449">Lipoprotein</keyword>
<dbReference type="EMBL" id="AAWS01000077">
    <property type="protein sequence ID" value="EAY24213.1"/>
    <property type="molecule type" value="Genomic_DNA"/>
</dbReference>
<dbReference type="PROSITE" id="PS51257">
    <property type="entry name" value="PROKAR_LIPOPROTEIN"/>
    <property type="match status" value="1"/>
</dbReference>
<reference evidence="1 2" key="1">
    <citation type="submission" date="2007-01" db="EMBL/GenBank/DDBJ databases">
        <authorList>
            <person name="Haygood M."/>
            <person name="Podell S."/>
            <person name="Anderson C."/>
            <person name="Hopkinson B."/>
            <person name="Roe K."/>
            <person name="Barbeau K."/>
            <person name="Gaasterland T."/>
            <person name="Ferriera S."/>
            <person name="Johnson J."/>
            <person name="Kravitz S."/>
            <person name="Beeson K."/>
            <person name="Sutton G."/>
            <person name="Rogers Y.-H."/>
            <person name="Friedman R."/>
            <person name="Frazier M."/>
            <person name="Venter J.C."/>
        </authorList>
    </citation>
    <scope>NUCLEOTIDE SEQUENCE [LARGE SCALE GENOMIC DNA]</scope>
    <source>
        <strain evidence="1 2">ATCC 23134</strain>
    </source>
</reference>
<proteinExistence type="predicted"/>
<dbReference type="Gene3D" id="3.40.50.150">
    <property type="entry name" value="Vaccinia Virus protein VP39"/>
    <property type="match status" value="1"/>
</dbReference>
<evidence type="ECO:0000313" key="2">
    <source>
        <dbReference type="Proteomes" id="UP000004095"/>
    </source>
</evidence>
<accession>A1ZZG7</accession>
<evidence type="ECO:0000313" key="1">
    <source>
        <dbReference type="EMBL" id="EAY24213.1"/>
    </source>
</evidence>
<dbReference type="CDD" id="cd02440">
    <property type="entry name" value="AdoMet_MTases"/>
    <property type="match status" value="1"/>
</dbReference>
<dbReference type="AlphaFoldDB" id="A1ZZG7"/>
<dbReference type="InterPro" id="IPR029063">
    <property type="entry name" value="SAM-dependent_MTases_sf"/>
</dbReference>
<comment type="caution">
    <text evidence="1">The sequence shown here is derived from an EMBL/GenBank/DDBJ whole genome shotgun (WGS) entry which is preliminary data.</text>
</comment>
<dbReference type="RefSeq" id="WP_002705248.1">
    <property type="nucleotide sequence ID" value="NZ_AAWS01000077.1"/>
</dbReference>
<sequence>MSDRQWWGAIVAALFSCWACQPTGNTEATSVKSAQQIFWQQTAWESEDSFLSQKLDSLQIGAWQVYQHCRQKKPLLARKLRLISAVCQKAGNRINSLDTSYWGGILYRMKPFVELIQVLKEPQHHTFVDVGSGNGEKLYAALCLGFDHSEGLEYDSTLVSMSRHYWQPMIKRQKMSIRWGNALTIAANYYQQFDFIYLYSPIRKHVPMARLFYTLMQQLKEGGVLLEVRMVYAQALRKVSGYDIPNLMGTFALKKQGGRLYYVRYSNTTKDWILLEKKKSQ</sequence>
<dbReference type="OrthoDB" id="981416at2"/>
<dbReference type="SUPFAM" id="SSF53335">
    <property type="entry name" value="S-adenosyl-L-methionine-dependent methyltransferases"/>
    <property type="match status" value="1"/>
</dbReference>
<organism evidence="1 2">
    <name type="scientific">Microscilla marina ATCC 23134</name>
    <dbReference type="NCBI Taxonomy" id="313606"/>
    <lineage>
        <taxon>Bacteria</taxon>
        <taxon>Pseudomonadati</taxon>
        <taxon>Bacteroidota</taxon>
        <taxon>Cytophagia</taxon>
        <taxon>Cytophagales</taxon>
        <taxon>Microscillaceae</taxon>
        <taxon>Microscilla</taxon>
    </lineage>
</organism>